<evidence type="ECO:0000313" key="8">
    <source>
        <dbReference type="Proteomes" id="UP000231550"/>
    </source>
</evidence>
<feature type="transmembrane region" description="Helical" evidence="5">
    <location>
        <begin position="85"/>
        <end position="106"/>
    </location>
</feature>
<evidence type="ECO:0000256" key="4">
    <source>
        <dbReference type="ARBA" id="ARBA00023136"/>
    </source>
</evidence>
<dbReference type="EMBL" id="PCVN01000084">
    <property type="protein sequence ID" value="PIQ74226.1"/>
    <property type="molecule type" value="Genomic_DNA"/>
</dbReference>
<dbReference type="AlphaFoldDB" id="A0A2H0KQ04"/>
<accession>A0A2H0KQ04</accession>
<dbReference type="GO" id="GO:0055085">
    <property type="term" value="P:transmembrane transport"/>
    <property type="evidence" value="ECO:0007669"/>
    <property type="project" value="InterPro"/>
</dbReference>
<feature type="transmembrane region" description="Helical" evidence="5">
    <location>
        <begin position="127"/>
        <end position="150"/>
    </location>
</feature>
<evidence type="ECO:0000256" key="5">
    <source>
        <dbReference type="RuleBase" id="RU363032"/>
    </source>
</evidence>
<dbReference type="CDD" id="cd06261">
    <property type="entry name" value="TM_PBP2"/>
    <property type="match status" value="1"/>
</dbReference>
<feature type="transmembrane region" description="Helical" evidence="5">
    <location>
        <begin position="188"/>
        <end position="210"/>
    </location>
</feature>
<comment type="similarity">
    <text evidence="5">Belongs to the binding-protein-dependent transport system permease family.</text>
</comment>
<keyword evidence="3 5" id="KW-1133">Transmembrane helix</keyword>
<dbReference type="PROSITE" id="PS50928">
    <property type="entry name" value="ABC_TM1"/>
    <property type="match status" value="1"/>
</dbReference>
<dbReference type="Pfam" id="PF00528">
    <property type="entry name" value="BPD_transp_1"/>
    <property type="match status" value="1"/>
</dbReference>
<dbReference type="GO" id="GO:0005886">
    <property type="term" value="C:plasma membrane"/>
    <property type="evidence" value="ECO:0007669"/>
    <property type="project" value="UniProtKB-SubCell"/>
</dbReference>
<dbReference type="PANTHER" id="PTHR42744:SF1">
    <property type="entry name" value="BINDING-PROTEIN-DEPENDENT TRANSPORT SYSTEMS INNER MEMBRANE COMPONENT"/>
    <property type="match status" value="1"/>
</dbReference>
<dbReference type="InterPro" id="IPR035906">
    <property type="entry name" value="MetI-like_sf"/>
</dbReference>
<feature type="transmembrane region" description="Helical" evidence="5">
    <location>
        <begin position="56"/>
        <end position="79"/>
    </location>
</feature>
<gene>
    <name evidence="7" type="ORF">COV85_03290</name>
</gene>
<dbReference type="PANTHER" id="PTHR42744">
    <property type="entry name" value="BINDING-PROTEIN-DEPENDENT TRANSPORT SYSTEMS INNER MEMBRANE COMPONENT"/>
    <property type="match status" value="1"/>
</dbReference>
<keyword evidence="5" id="KW-0813">Transport</keyword>
<evidence type="ECO:0000259" key="6">
    <source>
        <dbReference type="PROSITE" id="PS50928"/>
    </source>
</evidence>
<feature type="transmembrane region" description="Helical" evidence="5">
    <location>
        <begin position="20"/>
        <end position="44"/>
    </location>
</feature>
<dbReference type="Proteomes" id="UP000231550">
    <property type="component" value="Unassembled WGS sequence"/>
</dbReference>
<reference evidence="7 8" key="1">
    <citation type="submission" date="2017-09" db="EMBL/GenBank/DDBJ databases">
        <title>Depth-based differentiation of microbial function through sediment-hosted aquifers and enrichment of novel symbionts in the deep terrestrial subsurface.</title>
        <authorList>
            <person name="Probst A.J."/>
            <person name="Ladd B."/>
            <person name="Jarett J.K."/>
            <person name="Geller-Mcgrath D.E."/>
            <person name="Sieber C.M."/>
            <person name="Emerson J.B."/>
            <person name="Anantharaman K."/>
            <person name="Thomas B.C."/>
            <person name="Malmstrom R."/>
            <person name="Stieglmeier M."/>
            <person name="Klingl A."/>
            <person name="Woyke T."/>
            <person name="Ryan C.M."/>
            <person name="Banfield J.F."/>
        </authorList>
    </citation>
    <scope>NUCLEOTIDE SEQUENCE [LARGE SCALE GENOMIC DNA]</scope>
    <source>
        <strain evidence="7">CG11_big_fil_rev_8_21_14_0_20_44_10</strain>
    </source>
</reference>
<dbReference type="InterPro" id="IPR000515">
    <property type="entry name" value="MetI-like"/>
</dbReference>
<keyword evidence="2 5" id="KW-0812">Transmembrane</keyword>
<protein>
    <recommendedName>
        <fullName evidence="6">ABC transmembrane type-1 domain-containing protein</fullName>
    </recommendedName>
</protein>
<comment type="caution">
    <text evidence="7">The sequence shown here is derived from an EMBL/GenBank/DDBJ whole genome shotgun (WGS) entry which is preliminary data.</text>
</comment>
<evidence type="ECO:0000256" key="2">
    <source>
        <dbReference type="ARBA" id="ARBA00022692"/>
    </source>
</evidence>
<dbReference type="SUPFAM" id="SSF161098">
    <property type="entry name" value="MetI-like"/>
    <property type="match status" value="1"/>
</dbReference>
<keyword evidence="4 5" id="KW-0472">Membrane</keyword>
<proteinExistence type="inferred from homology"/>
<evidence type="ECO:0000313" key="7">
    <source>
        <dbReference type="EMBL" id="PIQ74226.1"/>
    </source>
</evidence>
<sequence>MDSNLLDLFFWQTVLWATGLSVVRILVSYLICLFAGIVVAIWLASSAKAERIAVPIFDLVQNIPPLAFYPIAILVFMKANLIEGSAIFVLVTVMLWPLLFGLIGAAKQIPLDIKYAARIFGAKGSKYIRYVILPAVFPAVVTSSIVSWGIGWNLLVVAEWIRYGQTDIRLQGVGGLLNEATASGTVDVVLFTTAVVMILVVVSLLHVFIWRPLLRKSENYKFD</sequence>
<dbReference type="Gene3D" id="1.10.3720.10">
    <property type="entry name" value="MetI-like"/>
    <property type="match status" value="1"/>
</dbReference>
<organism evidence="7 8">
    <name type="scientific">Candidatus Portnoybacteria bacterium CG11_big_fil_rev_8_21_14_0_20_44_10</name>
    <dbReference type="NCBI Taxonomy" id="1974818"/>
    <lineage>
        <taxon>Bacteria</taxon>
        <taxon>Candidatus Portnoyibacteriota</taxon>
    </lineage>
</organism>
<feature type="domain" description="ABC transmembrane type-1" evidence="6">
    <location>
        <begin position="18"/>
        <end position="209"/>
    </location>
</feature>
<evidence type="ECO:0000256" key="3">
    <source>
        <dbReference type="ARBA" id="ARBA00022989"/>
    </source>
</evidence>
<name>A0A2H0KQ04_9BACT</name>
<evidence type="ECO:0000256" key="1">
    <source>
        <dbReference type="ARBA" id="ARBA00004141"/>
    </source>
</evidence>
<comment type="subcellular location">
    <subcellularLocation>
        <location evidence="5">Cell membrane</location>
        <topology evidence="5">Multi-pass membrane protein</topology>
    </subcellularLocation>
    <subcellularLocation>
        <location evidence="1">Membrane</location>
        <topology evidence="1">Multi-pass membrane protein</topology>
    </subcellularLocation>
</comment>